<comment type="caution">
    <text evidence="1">The sequence shown here is derived from an EMBL/GenBank/DDBJ whole genome shotgun (WGS) entry which is preliminary data.</text>
</comment>
<gene>
    <name evidence="1" type="ORF">TrRE_jg11351</name>
</gene>
<dbReference type="EMBL" id="BRXZ01004559">
    <property type="protein sequence ID" value="GMH51257.1"/>
    <property type="molecule type" value="Genomic_DNA"/>
</dbReference>
<evidence type="ECO:0000313" key="1">
    <source>
        <dbReference type="EMBL" id="GMH51257.1"/>
    </source>
</evidence>
<dbReference type="AlphaFoldDB" id="A0A9W7DQT0"/>
<sequence length="181" mass="19901">MISAVSDMCTYLTTSPTLLPDVRSECLDPNSEDTITTLGSSIFSTVTPTLQPSAPGSPLPPKMRYKLNTTKYPELSSLYNSLRQYKVSMDQLASRYVPPSTVSDAGGELFSVRGTYVVPTAPGDAKKIGRVKGRSRTGKTLYVEPKDIGAIREKLRDVEEEIEEVEGEIMRGLFTEVMQAR</sequence>
<name>A0A9W7DQT0_9STRA</name>
<reference evidence="1" key="1">
    <citation type="submission" date="2022-07" db="EMBL/GenBank/DDBJ databases">
        <title>Genome analysis of Parmales, a sister group of diatoms, reveals the evolutionary specialization of diatoms from phago-mixotrophs to photoautotrophs.</title>
        <authorList>
            <person name="Ban H."/>
            <person name="Sato S."/>
            <person name="Yoshikawa S."/>
            <person name="Kazumasa Y."/>
            <person name="Nakamura Y."/>
            <person name="Ichinomiya M."/>
            <person name="Saitoh K."/>
            <person name="Sato N."/>
            <person name="Blanc-Mathieu R."/>
            <person name="Endo H."/>
            <person name="Kuwata A."/>
            <person name="Ogata H."/>
        </authorList>
    </citation>
    <scope>NUCLEOTIDE SEQUENCE</scope>
</reference>
<feature type="non-terminal residue" evidence="1">
    <location>
        <position position="181"/>
    </location>
</feature>
<proteinExistence type="predicted"/>
<keyword evidence="2" id="KW-1185">Reference proteome</keyword>
<protein>
    <submittedName>
        <fullName evidence="1">Uncharacterized protein</fullName>
    </submittedName>
</protein>
<accession>A0A9W7DQT0</accession>
<evidence type="ECO:0000313" key="2">
    <source>
        <dbReference type="Proteomes" id="UP001165082"/>
    </source>
</evidence>
<dbReference type="Proteomes" id="UP001165082">
    <property type="component" value="Unassembled WGS sequence"/>
</dbReference>
<organism evidence="1 2">
    <name type="scientific">Triparma retinervis</name>
    <dbReference type="NCBI Taxonomy" id="2557542"/>
    <lineage>
        <taxon>Eukaryota</taxon>
        <taxon>Sar</taxon>
        <taxon>Stramenopiles</taxon>
        <taxon>Ochrophyta</taxon>
        <taxon>Bolidophyceae</taxon>
        <taxon>Parmales</taxon>
        <taxon>Triparmaceae</taxon>
        <taxon>Triparma</taxon>
    </lineage>
</organism>